<dbReference type="InterPro" id="IPR041118">
    <property type="entry name" value="Rx_N"/>
</dbReference>
<keyword evidence="1" id="KW-0677">Repeat</keyword>
<dbReference type="Gene3D" id="3.80.10.10">
    <property type="entry name" value="Ribonuclease Inhibitor"/>
    <property type="match status" value="1"/>
</dbReference>
<dbReference type="InterPro" id="IPR002182">
    <property type="entry name" value="NB-ARC"/>
</dbReference>
<dbReference type="Gene3D" id="1.10.10.10">
    <property type="entry name" value="Winged helix-like DNA-binding domain superfamily/Winged helix DNA-binding domain"/>
    <property type="match status" value="1"/>
</dbReference>
<evidence type="ECO:0000259" key="4">
    <source>
        <dbReference type="Pfam" id="PF00931"/>
    </source>
</evidence>
<dbReference type="STRING" id="93759.A0A1R3HFW5"/>
<dbReference type="AlphaFoldDB" id="A0A1R3HFW5"/>
<dbReference type="Pfam" id="PF00931">
    <property type="entry name" value="NB-ARC"/>
    <property type="match status" value="1"/>
</dbReference>
<dbReference type="InterPro" id="IPR042197">
    <property type="entry name" value="Apaf_helical"/>
</dbReference>
<dbReference type="SUPFAM" id="SSF52540">
    <property type="entry name" value="P-loop containing nucleoside triphosphate hydrolases"/>
    <property type="match status" value="1"/>
</dbReference>
<dbReference type="InterPro" id="IPR032675">
    <property type="entry name" value="LRR_dom_sf"/>
</dbReference>
<evidence type="ECO:0000259" key="7">
    <source>
        <dbReference type="Pfam" id="PF23598"/>
    </source>
</evidence>
<protein>
    <submittedName>
        <fullName evidence="8">Disease resistance protein</fullName>
    </submittedName>
</protein>
<dbReference type="CDD" id="cd14798">
    <property type="entry name" value="RX-CC_like"/>
    <property type="match status" value="1"/>
</dbReference>
<sequence length="942" mass="107818">MEENDVTFLQEKLSRLIHEEVEPLKGGGAQGELENLKHELERMRAFLRVADAIEDKDKQMLQLVNQVRDIAYDAEDVLHEQAQIRGNKFFTFLGKIPLLNSLWSKVLVKRNYHLASDIKAINSKLSSIIEQYQKFKNVKSKDQSSSSCYDLRGDALLVEEAELVGIDKTQNQLIQCLVEGETRFKAVSVVGTTGLGKTTLVKKVYDDFVTKEHFNSFAWIHVSERFKIEEILKDIIHQIFTTISEPAPQGLDMMSRAHLKAIIKEFLGRRKYLIVLDDIWSIDFWNAIRNSMPKDNCSRVVVTTRNPEVASAISIGSEGHVFHLDPLSETESLTLFCKKTFQGNPCPPHLEKIVNQILIKCGGLPLAIVAISGVFATKDTSKIEEWEKLVRNLGSEIEGNGILQSMAKILLMGYGDLPHHLKSCFLYLSIFPADYPVECMRLARLWIAEGLVMEMEGHTLEDVAEKYINVLLNRSLIQVAERTSDGRVHSCRIHEFVREIIVSKSKEQNFTTIASEYATVWPERVRRLSIHNTMKKVKQDKNLYQLRSFFMFGVQDSITKASIPLLFGNNSRLLRVLDLTGTQLDVIPEEFFMLSFLKYLSLRDTKVKFLPSSIEKLQDLETLDLKRTGIAELPEEISKLKNLRHILVYRFEKESYMPYHNLEGFKAPKGIGQLLSLQKLCFVDTNDQGGGILQELGKLEQLRRLGITKLKKEDGKVLCSSIEKLTSLRSLNIHSAEEDEIIEMEHMNSPPQFLQRLYLHGKLEKLPDWIAGLHSLVKILLRWSQLIDDLVEPLGKLPNLMELQLRRAYNGTSLNFVKGSFPRLKILLLDELEELKEIKLEKESVTCLEEFTISRCLMLERVPEGIEHLRGLKLLQLFNMPEDLTKTINRTDNGEDYNKVAHIPQVYATNWKNSYWERSVLSRGNVPSRINNDEAGKSILSD</sequence>
<organism evidence="8 9">
    <name type="scientific">Corchorus olitorius</name>
    <dbReference type="NCBI Taxonomy" id="93759"/>
    <lineage>
        <taxon>Eukaryota</taxon>
        <taxon>Viridiplantae</taxon>
        <taxon>Streptophyta</taxon>
        <taxon>Embryophyta</taxon>
        <taxon>Tracheophyta</taxon>
        <taxon>Spermatophyta</taxon>
        <taxon>Magnoliopsida</taxon>
        <taxon>eudicotyledons</taxon>
        <taxon>Gunneridae</taxon>
        <taxon>Pentapetalae</taxon>
        <taxon>rosids</taxon>
        <taxon>malvids</taxon>
        <taxon>Malvales</taxon>
        <taxon>Malvaceae</taxon>
        <taxon>Grewioideae</taxon>
        <taxon>Apeibeae</taxon>
        <taxon>Corchorus</taxon>
    </lineage>
</organism>
<dbReference type="OrthoDB" id="690341at2759"/>
<dbReference type="GO" id="GO:0043531">
    <property type="term" value="F:ADP binding"/>
    <property type="evidence" value="ECO:0007669"/>
    <property type="project" value="InterPro"/>
</dbReference>
<dbReference type="InterPro" id="IPR058922">
    <property type="entry name" value="WHD_DRP"/>
</dbReference>
<evidence type="ECO:0000256" key="1">
    <source>
        <dbReference type="ARBA" id="ARBA00022737"/>
    </source>
</evidence>
<evidence type="ECO:0000259" key="5">
    <source>
        <dbReference type="Pfam" id="PF18052"/>
    </source>
</evidence>
<evidence type="ECO:0000256" key="3">
    <source>
        <dbReference type="ARBA" id="ARBA00022821"/>
    </source>
</evidence>
<dbReference type="SUPFAM" id="SSF52058">
    <property type="entry name" value="L domain-like"/>
    <property type="match status" value="1"/>
</dbReference>
<dbReference type="Gene3D" id="1.20.5.4130">
    <property type="match status" value="1"/>
</dbReference>
<keyword evidence="2" id="KW-0547">Nucleotide-binding</keyword>
<dbReference type="PRINTS" id="PR00364">
    <property type="entry name" value="DISEASERSIST"/>
</dbReference>
<dbReference type="InterPro" id="IPR038005">
    <property type="entry name" value="RX-like_CC"/>
</dbReference>
<accession>A0A1R3HFW5</accession>
<dbReference type="InterPro" id="IPR044974">
    <property type="entry name" value="Disease_R_plants"/>
</dbReference>
<feature type="domain" description="Disease resistance N-terminal" evidence="5">
    <location>
        <begin position="6"/>
        <end position="80"/>
    </location>
</feature>
<dbReference type="Gene3D" id="3.40.50.300">
    <property type="entry name" value="P-loop containing nucleotide triphosphate hydrolases"/>
    <property type="match status" value="1"/>
</dbReference>
<feature type="domain" description="Disease resistance R13L4/SHOC-2-like LRR" evidence="7">
    <location>
        <begin position="545"/>
        <end position="874"/>
    </location>
</feature>
<dbReference type="GO" id="GO:0098542">
    <property type="term" value="P:defense response to other organism"/>
    <property type="evidence" value="ECO:0007669"/>
    <property type="project" value="TreeGrafter"/>
</dbReference>
<dbReference type="Pfam" id="PF23559">
    <property type="entry name" value="WHD_DRP"/>
    <property type="match status" value="1"/>
</dbReference>
<evidence type="ECO:0000259" key="6">
    <source>
        <dbReference type="Pfam" id="PF23559"/>
    </source>
</evidence>
<dbReference type="FunFam" id="3.40.50.300:FF:001091">
    <property type="entry name" value="Probable disease resistance protein At1g61300"/>
    <property type="match status" value="1"/>
</dbReference>
<dbReference type="PANTHER" id="PTHR23155:SF1205">
    <property type="entry name" value="DISEASE RESISTANCE PROTEIN RPM1"/>
    <property type="match status" value="1"/>
</dbReference>
<dbReference type="InterPro" id="IPR055414">
    <property type="entry name" value="LRR_R13L4/SHOC2-like"/>
</dbReference>
<comment type="caution">
    <text evidence="8">The sequence shown here is derived from an EMBL/GenBank/DDBJ whole genome shotgun (WGS) entry which is preliminary data.</text>
</comment>
<name>A0A1R3HFW5_9ROSI</name>
<feature type="domain" description="Disease resistance protein winged helix" evidence="6">
    <location>
        <begin position="430"/>
        <end position="501"/>
    </location>
</feature>
<dbReference type="Proteomes" id="UP000187203">
    <property type="component" value="Unassembled WGS sequence"/>
</dbReference>
<gene>
    <name evidence="8" type="ORF">COLO4_29211</name>
</gene>
<dbReference type="FunFam" id="1.10.10.10:FF:000322">
    <property type="entry name" value="Probable disease resistance protein At1g63360"/>
    <property type="match status" value="1"/>
</dbReference>
<dbReference type="Pfam" id="PF18052">
    <property type="entry name" value="Rx_N"/>
    <property type="match status" value="1"/>
</dbReference>
<reference evidence="9" key="1">
    <citation type="submission" date="2013-09" db="EMBL/GenBank/DDBJ databases">
        <title>Corchorus olitorius genome sequencing.</title>
        <authorList>
            <person name="Alam M."/>
            <person name="Haque M.S."/>
            <person name="Islam M.S."/>
            <person name="Emdad E.M."/>
            <person name="Islam M.M."/>
            <person name="Ahmed B."/>
            <person name="Halim A."/>
            <person name="Hossen Q.M.M."/>
            <person name="Hossain M.Z."/>
            <person name="Ahmed R."/>
            <person name="Khan M.M."/>
            <person name="Islam R."/>
            <person name="Rashid M.M."/>
            <person name="Khan S.A."/>
            <person name="Rahman M.S."/>
            <person name="Alam M."/>
            <person name="Yahiya A.S."/>
            <person name="Khan M.S."/>
            <person name="Azam M.S."/>
            <person name="Haque T."/>
            <person name="Lashkar M.Z.H."/>
            <person name="Akhand A.I."/>
            <person name="Morshed G."/>
            <person name="Roy S."/>
            <person name="Uddin K.S."/>
            <person name="Rabeya T."/>
            <person name="Hossain A.S."/>
            <person name="Chowdhury A."/>
            <person name="Snigdha A.R."/>
            <person name="Mortoza M.S."/>
            <person name="Matin S.A."/>
            <person name="Hoque S.M.E."/>
            <person name="Islam M.K."/>
            <person name="Roy D.K."/>
            <person name="Haider R."/>
            <person name="Moosa M.M."/>
            <person name="Elias S.M."/>
            <person name="Hasan A.M."/>
            <person name="Jahan S."/>
            <person name="Shafiuddin M."/>
            <person name="Mahmood N."/>
            <person name="Shommy N.S."/>
        </authorList>
    </citation>
    <scope>NUCLEOTIDE SEQUENCE [LARGE SCALE GENOMIC DNA]</scope>
    <source>
        <strain evidence="9">cv. O-4</strain>
    </source>
</reference>
<proteinExistence type="predicted"/>
<feature type="domain" description="NB-ARC" evidence="4">
    <location>
        <begin position="167"/>
        <end position="344"/>
    </location>
</feature>
<evidence type="ECO:0000313" key="8">
    <source>
        <dbReference type="EMBL" id="OMO69201.1"/>
    </source>
</evidence>
<dbReference type="EMBL" id="AWUE01020260">
    <property type="protein sequence ID" value="OMO69201.1"/>
    <property type="molecule type" value="Genomic_DNA"/>
</dbReference>
<dbReference type="InterPro" id="IPR036388">
    <property type="entry name" value="WH-like_DNA-bd_sf"/>
</dbReference>
<evidence type="ECO:0000313" key="9">
    <source>
        <dbReference type="Proteomes" id="UP000187203"/>
    </source>
</evidence>
<evidence type="ECO:0000256" key="2">
    <source>
        <dbReference type="ARBA" id="ARBA00022741"/>
    </source>
</evidence>
<dbReference type="PANTHER" id="PTHR23155">
    <property type="entry name" value="DISEASE RESISTANCE PROTEIN RP"/>
    <property type="match status" value="1"/>
</dbReference>
<keyword evidence="9" id="KW-1185">Reference proteome</keyword>
<dbReference type="Pfam" id="PF23598">
    <property type="entry name" value="LRR_14"/>
    <property type="match status" value="1"/>
</dbReference>
<dbReference type="InterPro" id="IPR027417">
    <property type="entry name" value="P-loop_NTPase"/>
</dbReference>
<dbReference type="Gene3D" id="1.10.8.430">
    <property type="entry name" value="Helical domain of apoptotic protease-activating factors"/>
    <property type="match status" value="1"/>
</dbReference>
<keyword evidence="3" id="KW-0611">Plant defense</keyword>